<evidence type="ECO:0000256" key="3">
    <source>
        <dbReference type="ARBA" id="ARBA00022553"/>
    </source>
</evidence>
<dbReference type="InterPro" id="IPR000700">
    <property type="entry name" value="PAS-assoc_C"/>
</dbReference>
<gene>
    <name evidence="12" type="ORF">CKO40_07160</name>
</gene>
<evidence type="ECO:0000259" key="11">
    <source>
        <dbReference type="PROSITE" id="PS50113"/>
    </source>
</evidence>
<keyword evidence="4" id="KW-0808">Transferase</keyword>
<accession>A0AAJ0X9R0</accession>
<feature type="coiled-coil region" evidence="7">
    <location>
        <begin position="378"/>
        <end position="420"/>
    </location>
</feature>
<evidence type="ECO:0000259" key="9">
    <source>
        <dbReference type="PROSITE" id="PS50109"/>
    </source>
</evidence>
<keyword evidence="13" id="KW-1185">Reference proteome</keyword>
<evidence type="ECO:0000256" key="1">
    <source>
        <dbReference type="ARBA" id="ARBA00000085"/>
    </source>
</evidence>
<evidence type="ECO:0000256" key="4">
    <source>
        <dbReference type="ARBA" id="ARBA00022679"/>
    </source>
</evidence>
<protein>
    <recommendedName>
        <fullName evidence="2">histidine kinase</fullName>
        <ecNumber evidence="2">2.7.13.3</ecNumber>
    </recommendedName>
</protein>
<evidence type="ECO:0000256" key="5">
    <source>
        <dbReference type="ARBA" id="ARBA00022777"/>
    </source>
</evidence>
<feature type="transmembrane region" description="Helical" evidence="8">
    <location>
        <begin position="147"/>
        <end position="167"/>
    </location>
</feature>
<dbReference type="InterPro" id="IPR013655">
    <property type="entry name" value="PAS_fold_3"/>
</dbReference>
<dbReference type="InterPro" id="IPR003661">
    <property type="entry name" value="HisK_dim/P_dom"/>
</dbReference>
<proteinExistence type="predicted"/>
<dbReference type="InterPro" id="IPR036097">
    <property type="entry name" value="HisK_dim/P_sf"/>
</dbReference>
<dbReference type="AlphaFoldDB" id="A0AAJ0X9R0"/>
<evidence type="ECO:0000259" key="10">
    <source>
        <dbReference type="PROSITE" id="PS50110"/>
    </source>
</evidence>
<dbReference type="PANTHER" id="PTHR43047">
    <property type="entry name" value="TWO-COMPONENT HISTIDINE PROTEIN KINASE"/>
    <property type="match status" value="1"/>
</dbReference>
<dbReference type="EMBL" id="NRSJ01000009">
    <property type="protein sequence ID" value="MBK1704330.1"/>
    <property type="molecule type" value="Genomic_DNA"/>
</dbReference>
<keyword evidence="3 6" id="KW-0597">Phosphoprotein</keyword>
<reference evidence="12" key="1">
    <citation type="submission" date="2017-08" db="EMBL/GenBank/DDBJ databases">
        <authorList>
            <person name="Imhoff J.F."/>
            <person name="Rahn T."/>
            <person name="Kuenzel S."/>
            <person name="Neulinger S.C."/>
        </authorList>
    </citation>
    <scope>NUCLEOTIDE SEQUENCE</scope>
    <source>
        <strain evidence="12">DSM 11080</strain>
    </source>
</reference>
<dbReference type="CDD" id="cd00130">
    <property type="entry name" value="PAS"/>
    <property type="match status" value="1"/>
</dbReference>
<dbReference type="InterPro" id="IPR011006">
    <property type="entry name" value="CheY-like_superfamily"/>
</dbReference>
<dbReference type="PROSITE" id="PS50110">
    <property type="entry name" value="RESPONSE_REGULATORY"/>
    <property type="match status" value="1"/>
</dbReference>
<dbReference type="InterPro" id="IPR000014">
    <property type="entry name" value="PAS"/>
</dbReference>
<dbReference type="InterPro" id="IPR035965">
    <property type="entry name" value="PAS-like_dom_sf"/>
</dbReference>
<dbReference type="InterPro" id="IPR036890">
    <property type="entry name" value="HATPase_C_sf"/>
</dbReference>
<evidence type="ECO:0000256" key="8">
    <source>
        <dbReference type="SAM" id="Phobius"/>
    </source>
</evidence>
<dbReference type="CDD" id="cd00156">
    <property type="entry name" value="REC"/>
    <property type="match status" value="1"/>
</dbReference>
<dbReference type="Gene3D" id="3.30.450.20">
    <property type="entry name" value="PAS domain"/>
    <property type="match status" value="1"/>
</dbReference>
<feature type="transmembrane region" description="Helical" evidence="8">
    <location>
        <begin position="179"/>
        <end position="201"/>
    </location>
</feature>
<dbReference type="SUPFAM" id="SSF55785">
    <property type="entry name" value="PYP-like sensor domain (PAS domain)"/>
    <property type="match status" value="1"/>
</dbReference>
<keyword evidence="8" id="KW-1133">Transmembrane helix</keyword>
<evidence type="ECO:0000313" key="12">
    <source>
        <dbReference type="EMBL" id="MBK1704330.1"/>
    </source>
</evidence>
<dbReference type="Pfam" id="PF00512">
    <property type="entry name" value="HisKA"/>
    <property type="match status" value="1"/>
</dbReference>
<dbReference type="Pfam" id="PF08447">
    <property type="entry name" value="PAS_3"/>
    <property type="match status" value="1"/>
</dbReference>
<dbReference type="PRINTS" id="PR00344">
    <property type="entry name" value="BCTRLSENSOR"/>
</dbReference>
<dbReference type="SMART" id="SM00388">
    <property type="entry name" value="HisKA"/>
    <property type="match status" value="1"/>
</dbReference>
<dbReference type="CDD" id="cd00082">
    <property type="entry name" value="HisKA"/>
    <property type="match status" value="1"/>
</dbReference>
<dbReference type="Gene3D" id="3.30.565.10">
    <property type="entry name" value="Histidine kinase-like ATPase, C-terminal domain"/>
    <property type="match status" value="1"/>
</dbReference>
<dbReference type="Proteomes" id="UP001296776">
    <property type="component" value="Unassembled WGS sequence"/>
</dbReference>
<name>A0AAJ0X9R0_9GAMM</name>
<dbReference type="InterPro" id="IPR003594">
    <property type="entry name" value="HATPase_dom"/>
</dbReference>
<dbReference type="Gene3D" id="3.40.50.2300">
    <property type="match status" value="1"/>
</dbReference>
<dbReference type="Gene3D" id="1.10.287.130">
    <property type="match status" value="1"/>
</dbReference>
<keyword evidence="5" id="KW-0418">Kinase</keyword>
<feature type="transmembrane region" description="Helical" evidence="8">
    <location>
        <begin position="6"/>
        <end position="26"/>
    </location>
</feature>
<feature type="transmembrane region" description="Helical" evidence="8">
    <location>
        <begin position="67"/>
        <end position="87"/>
    </location>
</feature>
<comment type="caution">
    <text evidence="12">The sequence shown here is derived from an EMBL/GenBank/DDBJ whole genome shotgun (WGS) entry which is preliminary data.</text>
</comment>
<evidence type="ECO:0000256" key="6">
    <source>
        <dbReference type="PROSITE-ProRule" id="PRU00169"/>
    </source>
</evidence>
<dbReference type="InterPro" id="IPR001789">
    <property type="entry name" value="Sig_transdc_resp-reg_receiver"/>
</dbReference>
<dbReference type="InterPro" id="IPR004358">
    <property type="entry name" value="Sig_transdc_His_kin-like_C"/>
</dbReference>
<keyword evidence="7" id="KW-0175">Coiled coil</keyword>
<dbReference type="EC" id="2.7.13.3" evidence="2"/>
<feature type="transmembrane region" description="Helical" evidence="8">
    <location>
        <begin position="94"/>
        <end position="114"/>
    </location>
</feature>
<evidence type="ECO:0000313" key="13">
    <source>
        <dbReference type="Proteomes" id="UP001296776"/>
    </source>
</evidence>
<feature type="domain" description="Response regulatory" evidence="10">
    <location>
        <begin position="688"/>
        <end position="806"/>
    </location>
</feature>
<feature type="modified residue" description="4-aspartylphosphate" evidence="6">
    <location>
        <position position="739"/>
    </location>
</feature>
<dbReference type="PROSITE" id="PS50113">
    <property type="entry name" value="PAC"/>
    <property type="match status" value="1"/>
</dbReference>
<organism evidence="12 13">
    <name type="scientific">Halochromatium glycolicum</name>
    <dbReference type="NCBI Taxonomy" id="85075"/>
    <lineage>
        <taxon>Bacteria</taxon>
        <taxon>Pseudomonadati</taxon>
        <taxon>Pseudomonadota</taxon>
        <taxon>Gammaproteobacteria</taxon>
        <taxon>Chromatiales</taxon>
        <taxon>Chromatiaceae</taxon>
        <taxon>Halochromatium</taxon>
    </lineage>
</organism>
<dbReference type="SMART" id="SM00448">
    <property type="entry name" value="REC"/>
    <property type="match status" value="1"/>
</dbReference>
<dbReference type="SMART" id="SM00387">
    <property type="entry name" value="HATPase_c"/>
    <property type="match status" value="1"/>
</dbReference>
<dbReference type="Pfam" id="PF00072">
    <property type="entry name" value="Response_reg"/>
    <property type="match status" value="1"/>
</dbReference>
<dbReference type="SUPFAM" id="SSF55874">
    <property type="entry name" value="ATPase domain of HSP90 chaperone/DNA topoisomerase II/histidine kinase"/>
    <property type="match status" value="1"/>
</dbReference>
<keyword evidence="8" id="KW-0472">Membrane</keyword>
<dbReference type="Pfam" id="PF02518">
    <property type="entry name" value="HATPase_c"/>
    <property type="match status" value="1"/>
</dbReference>
<reference evidence="12" key="2">
    <citation type="journal article" date="2020" name="Microorganisms">
        <title>Osmotic Adaptation and Compatible Solute Biosynthesis of Phototrophic Bacteria as Revealed from Genome Analyses.</title>
        <authorList>
            <person name="Imhoff J.F."/>
            <person name="Rahn T."/>
            <person name="Kunzel S."/>
            <person name="Keller A."/>
            <person name="Neulinger S.C."/>
        </authorList>
    </citation>
    <scope>NUCLEOTIDE SEQUENCE</scope>
    <source>
        <strain evidence="12">DSM 11080</strain>
    </source>
</reference>
<dbReference type="SUPFAM" id="SSF52172">
    <property type="entry name" value="CheY-like"/>
    <property type="match status" value="1"/>
</dbReference>
<feature type="domain" description="PAC" evidence="11">
    <location>
        <begin position="323"/>
        <end position="387"/>
    </location>
</feature>
<evidence type="ECO:0000256" key="2">
    <source>
        <dbReference type="ARBA" id="ARBA00012438"/>
    </source>
</evidence>
<sequence>MGWVTIIWAMMAGVAATLAGLYLIAWLRARTDLSYLAFVVLAASVVGLAGTELWMMKAQTAHEFGEALRWFQIPIWSGVCSLAALVYLRLRPRFVWIGWLAVMLRTASLVPNFLSPTNLNYTQITGISHVRVLGESVTLATGEPNPWMLLGQASLLLALLFILDGGVSAWRRGGRERPLWLVVSLSALVALGTAQAVLVFWGGVALPMMGSPLFLLTAIAMAHELSSGLLRAERAEREVVAKDAALGLSEQRLSLAAEAAAAGFWSLDGQTGAIWATPKTRELLGVTADGELRLADIMQRVDARDRPGLEQVIMRAQRSDERYRTEFRLIDPRGKVRWLVGLGRRVAEPQTGTQAGNETGTQTGNKTLMGVVIDISERRAMQDEIRRQQTRLAAMQREENVRLTAEVAKQTEALRNASAQAQASSEAKSKFLSSASHELRAPLHDLLGYAQLLSREIPPEAQAHLAVIQKSGNQLLHLIDDILEFSRGDAKPIVLDPAPVSLPELAAHLEATCAPAVARGGNRFETRARLGSLKWVIADERRLTQVLRNLIDNACKYTRNGLIELGIETVDATAGMAGEPEGIHEPLVRFSVRDTGIGIPADQQEAIFEPFKRLNRYDDAPGLGLGLAICRQIVVASGGQLRVESRQGPDSGSLFSFDLRLRMAEAGSEAADSESPRAILGYSGRPRTVLIVDDRASSRRLLAKRCELLGLEVLEAATGRDALDLLSMADRTPDLALVDQFMPGLDGWGFLRCVRTSDQHRGLPIVLVSAAPLERPKGFPADVEFDEVALKPLSATALTDILQRHLDLVWAYAETDLPADAVASTCEFDSTTLSLPPGCCDLELTQLKEMLALGAVVAIDRWAVEMAETYPEHSALWNEIRHRANRVDLFGLRDLVARLPRTAADSERANELS</sequence>
<keyword evidence="8" id="KW-0812">Transmembrane</keyword>
<evidence type="ECO:0000256" key="7">
    <source>
        <dbReference type="SAM" id="Coils"/>
    </source>
</evidence>
<dbReference type="PROSITE" id="PS50109">
    <property type="entry name" value="HIS_KIN"/>
    <property type="match status" value="1"/>
</dbReference>
<dbReference type="RefSeq" id="WP_200345515.1">
    <property type="nucleotide sequence ID" value="NZ_NRSJ01000009.1"/>
</dbReference>
<dbReference type="SUPFAM" id="SSF47384">
    <property type="entry name" value="Homodimeric domain of signal transducing histidine kinase"/>
    <property type="match status" value="1"/>
</dbReference>
<feature type="domain" description="Histidine kinase" evidence="9">
    <location>
        <begin position="434"/>
        <end position="663"/>
    </location>
</feature>
<comment type="catalytic activity">
    <reaction evidence="1">
        <text>ATP + protein L-histidine = ADP + protein N-phospho-L-histidine.</text>
        <dbReference type="EC" id="2.7.13.3"/>
    </reaction>
</comment>
<dbReference type="GO" id="GO:0000155">
    <property type="term" value="F:phosphorelay sensor kinase activity"/>
    <property type="evidence" value="ECO:0007669"/>
    <property type="project" value="InterPro"/>
</dbReference>
<dbReference type="InterPro" id="IPR005467">
    <property type="entry name" value="His_kinase_dom"/>
</dbReference>
<feature type="transmembrane region" description="Helical" evidence="8">
    <location>
        <begin position="33"/>
        <end position="55"/>
    </location>
</feature>